<dbReference type="RefSeq" id="WP_170139101.1">
    <property type="nucleotide sequence ID" value="NZ_FNGW01000001.1"/>
</dbReference>
<keyword evidence="3 6" id="KW-0812">Transmembrane</keyword>
<feature type="domain" description="RDD" evidence="7">
    <location>
        <begin position="4"/>
        <end position="125"/>
    </location>
</feature>
<dbReference type="EMBL" id="FNGW01000001">
    <property type="protein sequence ID" value="SDL18900.1"/>
    <property type="molecule type" value="Genomic_DNA"/>
</dbReference>
<organism evidence="8 9">
    <name type="scientific">Romboutsia lituseburensis DSM 797</name>
    <dbReference type="NCBI Taxonomy" id="1121325"/>
    <lineage>
        <taxon>Bacteria</taxon>
        <taxon>Bacillati</taxon>
        <taxon>Bacillota</taxon>
        <taxon>Clostridia</taxon>
        <taxon>Peptostreptococcales</taxon>
        <taxon>Peptostreptococcaceae</taxon>
        <taxon>Romboutsia</taxon>
    </lineage>
</organism>
<evidence type="ECO:0000313" key="8">
    <source>
        <dbReference type="EMBL" id="SDL18900.1"/>
    </source>
</evidence>
<dbReference type="Pfam" id="PF06271">
    <property type="entry name" value="RDD"/>
    <property type="match status" value="1"/>
</dbReference>
<feature type="transmembrane region" description="Helical" evidence="6">
    <location>
        <begin position="40"/>
        <end position="59"/>
    </location>
</feature>
<sequence length="131" mass="14775">MRTKLLTRVVALLIDNLGIYALIVGILINIGKNSYMSLRLGSLIFTIYIILSPTIFKGYHFGKYIMGMKIVKDNYENPSIANIVVRELSKIIYIIPIIGIIFAVTSNYMINIREDGKSIHDIVAKTKVIKV</sequence>
<feature type="transmembrane region" description="Helical" evidence="6">
    <location>
        <begin position="6"/>
        <end position="28"/>
    </location>
</feature>
<evidence type="ECO:0000256" key="6">
    <source>
        <dbReference type="SAM" id="Phobius"/>
    </source>
</evidence>
<keyword evidence="5 6" id="KW-0472">Membrane</keyword>
<evidence type="ECO:0000259" key="7">
    <source>
        <dbReference type="Pfam" id="PF06271"/>
    </source>
</evidence>
<dbReference type="AlphaFoldDB" id="A0A1G9I0Y1"/>
<evidence type="ECO:0000256" key="5">
    <source>
        <dbReference type="ARBA" id="ARBA00023136"/>
    </source>
</evidence>
<evidence type="ECO:0000256" key="3">
    <source>
        <dbReference type="ARBA" id="ARBA00022692"/>
    </source>
</evidence>
<protein>
    <submittedName>
        <fullName evidence="8">Uncharacterized membrane protein YckC, RDD family</fullName>
    </submittedName>
</protein>
<dbReference type="InterPro" id="IPR051791">
    <property type="entry name" value="Pra-immunoreactive"/>
</dbReference>
<gene>
    <name evidence="8" type="ORF">SAMN04515677_10163</name>
</gene>
<dbReference type="GO" id="GO:0005886">
    <property type="term" value="C:plasma membrane"/>
    <property type="evidence" value="ECO:0007669"/>
    <property type="project" value="UniProtKB-SubCell"/>
</dbReference>
<dbReference type="Proteomes" id="UP000199068">
    <property type="component" value="Unassembled WGS sequence"/>
</dbReference>
<reference evidence="8 9" key="1">
    <citation type="submission" date="2016-10" db="EMBL/GenBank/DDBJ databases">
        <authorList>
            <person name="de Groot N.N."/>
        </authorList>
    </citation>
    <scope>NUCLEOTIDE SEQUENCE [LARGE SCALE GENOMIC DNA]</scope>
    <source>
        <strain evidence="8 9">DSM 797</strain>
    </source>
</reference>
<feature type="transmembrane region" description="Helical" evidence="6">
    <location>
        <begin position="91"/>
        <end position="110"/>
    </location>
</feature>
<keyword evidence="2" id="KW-1003">Cell membrane</keyword>
<dbReference type="STRING" id="1121325.SAMN04515677_10163"/>
<keyword evidence="4 6" id="KW-1133">Transmembrane helix</keyword>
<dbReference type="PANTHER" id="PTHR36115">
    <property type="entry name" value="PROLINE-RICH ANTIGEN HOMOLOG-RELATED"/>
    <property type="match status" value="1"/>
</dbReference>
<accession>A0A1G9I0Y1</accession>
<dbReference type="InterPro" id="IPR010432">
    <property type="entry name" value="RDD"/>
</dbReference>
<evidence type="ECO:0000256" key="1">
    <source>
        <dbReference type="ARBA" id="ARBA00004651"/>
    </source>
</evidence>
<proteinExistence type="predicted"/>
<name>A0A1G9I0Y1_9FIRM</name>
<evidence type="ECO:0000313" key="9">
    <source>
        <dbReference type="Proteomes" id="UP000199068"/>
    </source>
</evidence>
<keyword evidence="9" id="KW-1185">Reference proteome</keyword>
<evidence type="ECO:0000256" key="2">
    <source>
        <dbReference type="ARBA" id="ARBA00022475"/>
    </source>
</evidence>
<evidence type="ECO:0000256" key="4">
    <source>
        <dbReference type="ARBA" id="ARBA00022989"/>
    </source>
</evidence>
<comment type="subcellular location">
    <subcellularLocation>
        <location evidence="1">Cell membrane</location>
        <topology evidence="1">Multi-pass membrane protein</topology>
    </subcellularLocation>
</comment>